<keyword evidence="2" id="KW-0964">Secreted</keyword>
<comment type="subcellular location">
    <subcellularLocation>
        <location evidence="1">Secreted</location>
    </subcellularLocation>
</comment>
<evidence type="ECO:0000256" key="2">
    <source>
        <dbReference type="ARBA" id="ARBA00022525"/>
    </source>
</evidence>
<feature type="domain" description="Gnk2-homologous" evidence="7">
    <location>
        <begin position="27"/>
        <end position="129"/>
    </location>
</feature>
<evidence type="ECO:0000313" key="9">
    <source>
        <dbReference type="Proteomes" id="UP000224567"/>
    </source>
</evidence>
<keyword evidence="3 6" id="KW-0732">Signal</keyword>
<dbReference type="OrthoDB" id="696781at2759"/>
<evidence type="ECO:0000313" key="8">
    <source>
        <dbReference type="EMBL" id="PHT51535.1"/>
    </source>
</evidence>
<dbReference type="EMBL" id="MLFT02000003">
    <property type="protein sequence ID" value="PHT51535.1"/>
    <property type="molecule type" value="Genomic_DNA"/>
</dbReference>
<evidence type="ECO:0000256" key="1">
    <source>
        <dbReference type="ARBA" id="ARBA00004613"/>
    </source>
</evidence>
<proteinExistence type="inferred from homology"/>
<reference evidence="8 9" key="1">
    <citation type="journal article" date="2017" name="Genome Biol.">
        <title>New reference genome sequences of hot pepper reveal the massive evolution of plant disease-resistance genes by retroduplication.</title>
        <authorList>
            <person name="Kim S."/>
            <person name="Park J."/>
            <person name="Yeom S.I."/>
            <person name="Kim Y.M."/>
            <person name="Seo E."/>
            <person name="Kim K.T."/>
            <person name="Kim M.S."/>
            <person name="Lee J.M."/>
            <person name="Cheong K."/>
            <person name="Shin H.S."/>
            <person name="Kim S.B."/>
            <person name="Han K."/>
            <person name="Lee J."/>
            <person name="Park M."/>
            <person name="Lee H.A."/>
            <person name="Lee H.Y."/>
            <person name="Lee Y."/>
            <person name="Oh S."/>
            <person name="Lee J.H."/>
            <person name="Choi E."/>
            <person name="Choi E."/>
            <person name="Lee S.E."/>
            <person name="Jeon J."/>
            <person name="Kim H."/>
            <person name="Choi G."/>
            <person name="Song H."/>
            <person name="Lee J."/>
            <person name="Lee S.C."/>
            <person name="Kwon J.K."/>
            <person name="Lee H.Y."/>
            <person name="Koo N."/>
            <person name="Hong Y."/>
            <person name="Kim R.W."/>
            <person name="Kang W.H."/>
            <person name="Huh J.H."/>
            <person name="Kang B.C."/>
            <person name="Yang T.J."/>
            <person name="Lee Y.H."/>
            <person name="Bennetzen J.L."/>
            <person name="Choi D."/>
        </authorList>
    </citation>
    <scope>NUCLEOTIDE SEQUENCE [LARGE SCALE GENOMIC DNA]</scope>
    <source>
        <strain evidence="9">cv. PBC81</strain>
    </source>
</reference>
<accession>A0A2G2X228</accession>
<reference evidence="9" key="2">
    <citation type="journal article" date="2017" name="J. Anim. Genet.">
        <title>Multiple reference genome sequences of hot pepper reveal the massive evolution of plant disease resistance genes by retroduplication.</title>
        <authorList>
            <person name="Kim S."/>
            <person name="Park J."/>
            <person name="Yeom S.-I."/>
            <person name="Kim Y.-M."/>
            <person name="Seo E."/>
            <person name="Kim K.-T."/>
            <person name="Kim M.-S."/>
            <person name="Lee J.M."/>
            <person name="Cheong K."/>
            <person name="Shin H.-S."/>
            <person name="Kim S.-B."/>
            <person name="Han K."/>
            <person name="Lee J."/>
            <person name="Park M."/>
            <person name="Lee H.-A."/>
            <person name="Lee H.-Y."/>
            <person name="Lee Y."/>
            <person name="Oh S."/>
            <person name="Lee J.H."/>
            <person name="Choi E."/>
            <person name="Choi E."/>
            <person name="Lee S.E."/>
            <person name="Jeon J."/>
            <person name="Kim H."/>
            <person name="Choi G."/>
            <person name="Song H."/>
            <person name="Lee J."/>
            <person name="Lee S.-C."/>
            <person name="Kwon J.-K."/>
            <person name="Lee H.-Y."/>
            <person name="Koo N."/>
            <person name="Hong Y."/>
            <person name="Kim R.W."/>
            <person name="Kang W.-H."/>
            <person name="Huh J.H."/>
            <person name="Kang B.-C."/>
            <person name="Yang T.-J."/>
            <person name="Lee Y.-H."/>
            <person name="Bennetzen J.L."/>
            <person name="Choi D."/>
        </authorList>
    </citation>
    <scope>NUCLEOTIDE SEQUENCE [LARGE SCALE GENOMIC DNA]</scope>
    <source>
        <strain evidence="9">cv. PBC81</strain>
    </source>
</reference>
<feature type="signal peptide" evidence="6">
    <location>
        <begin position="1"/>
        <end position="25"/>
    </location>
</feature>
<dbReference type="Pfam" id="PF01657">
    <property type="entry name" value="Stress-antifung"/>
    <property type="match status" value="2"/>
</dbReference>
<dbReference type="CDD" id="cd23509">
    <property type="entry name" value="Gnk2-like"/>
    <property type="match status" value="2"/>
</dbReference>
<name>A0A2G2X228_CAPBA</name>
<dbReference type="STRING" id="33114.A0A2G2X228"/>
<dbReference type="FunFam" id="3.30.430.20:FF:000002">
    <property type="entry name" value="Cysteine-rich receptor-like protein kinase 10"/>
    <property type="match status" value="1"/>
</dbReference>
<dbReference type="InterPro" id="IPR050581">
    <property type="entry name" value="CRR_secretory_protein"/>
</dbReference>
<evidence type="ECO:0000259" key="7">
    <source>
        <dbReference type="PROSITE" id="PS51473"/>
    </source>
</evidence>
<dbReference type="Proteomes" id="UP000224567">
    <property type="component" value="Unassembled WGS sequence"/>
</dbReference>
<dbReference type="AlphaFoldDB" id="A0A2G2X228"/>
<feature type="chain" id="PRO_5013653093" description="Gnk2-homologous domain-containing protein" evidence="6">
    <location>
        <begin position="26"/>
        <end position="279"/>
    </location>
</feature>
<dbReference type="PANTHER" id="PTHR32411:SF43">
    <property type="entry name" value="CYSTEINE-RICH REPEAT SECRETORY PROTEIN 38"/>
    <property type="match status" value="1"/>
</dbReference>
<protein>
    <recommendedName>
        <fullName evidence="7">Gnk2-homologous domain-containing protein</fullName>
    </recommendedName>
</protein>
<dbReference type="InterPro" id="IPR002902">
    <property type="entry name" value="GNK2"/>
</dbReference>
<dbReference type="PROSITE" id="PS51473">
    <property type="entry name" value="GNK2"/>
    <property type="match status" value="2"/>
</dbReference>
<feature type="domain" description="Gnk2-homologous" evidence="7">
    <location>
        <begin position="135"/>
        <end position="242"/>
    </location>
</feature>
<keyword evidence="4" id="KW-0677">Repeat</keyword>
<comment type="similarity">
    <text evidence="5">Belongs to the cysteine-rich repeat secretory protein family.</text>
</comment>
<dbReference type="Gene3D" id="3.30.430.20">
    <property type="entry name" value="Gnk2 domain, C-X8-C-X2-C motif"/>
    <property type="match status" value="2"/>
</dbReference>
<evidence type="ECO:0000256" key="6">
    <source>
        <dbReference type="SAM" id="SignalP"/>
    </source>
</evidence>
<evidence type="ECO:0000256" key="3">
    <source>
        <dbReference type="ARBA" id="ARBA00022729"/>
    </source>
</evidence>
<dbReference type="PANTHER" id="PTHR32411">
    <property type="entry name" value="CYSTEINE-RICH REPEAT SECRETORY PROTEIN 38-RELATED"/>
    <property type="match status" value="1"/>
</dbReference>
<comment type="caution">
    <text evidence="8">The sequence shown here is derived from an EMBL/GenBank/DDBJ whole genome shotgun (WGS) entry which is preliminary data.</text>
</comment>
<sequence length="279" mass="30890">MASSKLISSLFFLSCIAILVQTVISMNQLSYTCSESGTFPDGSPYAQNLEDLLADLNSKTPITGFFTSSMGTKPDRAYGLSLCRGDISGDDCKTCVLSAREEITKLCPNNKEAIIWYDYCLLKYSDDCFKGEIDDTNKFSMSNIDSVPDTDVENFTQVTRALLQELAKEAYMIPQFYATRETPFTNSQKLYGLVQCTRDLSNWECKKCLDDIISELPSCCYARIGGRIVGGSCNFRFEMYPFANGTIEGVELLNGSELINSTEIRDVEKLLPVGGIGAE</sequence>
<dbReference type="InterPro" id="IPR038408">
    <property type="entry name" value="GNK2_sf"/>
</dbReference>
<dbReference type="FunFam" id="3.30.430.20:FF:000003">
    <property type="entry name" value="Cysteine-rich RLK (RECEPTOR-like protein kinase) 10"/>
    <property type="match status" value="1"/>
</dbReference>
<dbReference type="GO" id="GO:0005576">
    <property type="term" value="C:extracellular region"/>
    <property type="evidence" value="ECO:0007669"/>
    <property type="project" value="UniProtKB-SubCell"/>
</dbReference>
<gene>
    <name evidence="8" type="ORF">CQW23_05997</name>
</gene>
<organism evidence="8 9">
    <name type="scientific">Capsicum baccatum</name>
    <name type="common">Peruvian pepper</name>
    <dbReference type="NCBI Taxonomy" id="33114"/>
    <lineage>
        <taxon>Eukaryota</taxon>
        <taxon>Viridiplantae</taxon>
        <taxon>Streptophyta</taxon>
        <taxon>Embryophyta</taxon>
        <taxon>Tracheophyta</taxon>
        <taxon>Spermatophyta</taxon>
        <taxon>Magnoliopsida</taxon>
        <taxon>eudicotyledons</taxon>
        <taxon>Gunneridae</taxon>
        <taxon>Pentapetalae</taxon>
        <taxon>asterids</taxon>
        <taxon>lamiids</taxon>
        <taxon>Solanales</taxon>
        <taxon>Solanaceae</taxon>
        <taxon>Solanoideae</taxon>
        <taxon>Capsiceae</taxon>
        <taxon>Capsicum</taxon>
    </lineage>
</organism>
<evidence type="ECO:0000256" key="5">
    <source>
        <dbReference type="ARBA" id="ARBA00038515"/>
    </source>
</evidence>
<keyword evidence="9" id="KW-1185">Reference proteome</keyword>
<evidence type="ECO:0000256" key="4">
    <source>
        <dbReference type="ARBA" id="ARBA00022737"/>
    </source>
</evidence>